<comment type="similarity">
    <text evidence="2 9 10">Belongs to the RNA polymerase beta' chain family.</text>
</comment>
<dbReference type="InterPro" id="IPR012754">
    <property type="entry name" value="DNA-dir_RpoC_beta_prime_bact"/>
</dbReference>
<proteinExistence type="inferred from homology"/>
<keyword evidence="9" id="KW-0862">Zinc</keyword>
<dbReference type="InterPro" id="IPR044893">
    <property type="entry name" value="RNA_pol_Rpb1_clamp_domain"/>
</dbReference>
<dbReference type="InterPro" id="IPR007080">
    <property type="entry name" value="RNA_pol_Rpb1_1"/>
</dbReference>
<dbReference type="GO" id="GO:0000428">
    <property type="term" value="C:DNA-directed RNA polymerase complex"/>
    <property type="evidence" value="ECO:0007669"/>
    <property type="project" value="UniProtKB-KW"/>
</dbReference>
<evidence type="ECO:0000256" key="8">
    <source>
        <dbReference type="ARBA" id="ARBA00048552"/>
    </source>
</evidence>
<feature type="binding site" evidence="9">
    <location>
        <position position="532"/>
    </location>
    <ligand>
        <name>Mg(2+)</name>
        <dbReference type="ChEBI" id="CHEBI:18420"/>
    </ligand>
</feature>
<evidence type="ECO:0000256" key="7">
    <source>
        <dbReference type="ARBA" id="ARBA00023163"/>
    </source>
</evidence>
<feature type="binding site" evidence="9">
    <location>
        <position position="536"/>
    </location>
    <ligand>
        <name>Mg(2+)</name>
        <dbReference type="ChEBI" id="CHEBI:18420"/>
    </ligand>
</feature>
<dbReference type="Gene3D" id="1.10.1790.20">
    <property type="match status" value="1"/>
</dbReference>
<dbReference type="Pfam" id="PF04983">
    <property type="entry name" value="RNA_pol_Rpb1_3"/>
    <property type="match status" value="1"/>
</dbReference>
<feature type="binding site" evidence="9">
    <location>
        <position position="72"/>
    </location>
    <ligand>
        <name>Zn(2+)</name>
        <dbReference type="ChEBI" id="CHEBI:29105"/>
        <label>1</label>
    </ligand>
</feature>
<dbReference type="EC" id="2.7.7.6" evidence="9"/>
<comment type="cofactor">
    <cofactor evidence="9">
        <name>Mg(2+)</name>
        <dbReference type="ChEBI" id="CHEBI:18420"/>
    </cofactor>
    <text evidence="9">Binds 1 Mg(2+) ion per subunit.</text>
</comment>
<dbReference type="CDD" id="cd01609">
    <property type="entry name" value="RNAP_beta'_N"/>
    <property type="match status" value="1"/>
</dbReference>
<comment type="subunit">
    <text evidence="9">The RNAP catalytic core consists of 2 alpha, 1 beta, 1 beta' and 1 omega subunit. When a sigma factor is associated with the core the holoenzyme is formed, which can initiate transcription.</text>
</comment>
<dbReference type="InterPro" id="IPR045867">
    <property type="entry name" value="DNA-dir_RpoC_beta_prime"/>
</dbReference>
<dbReference type="GO" id="GO:0003899">
    <property type="term" value="F:DNA-directed RNA polymerase activity"/>
    <property type="evidence" value="ECO:0007669"/>
    <property type="project" value="UniProtKB-EC"/>
</dbReference>
<name>A0ABY5KIX3_9ACTN</name>
<reference evidence="13 14" key="1">
    <citation type="submission" date="2022-07" db="EMBL/GenBank/DDBJ databases">
        <title>Novel species in genus Aeromicrobium.</title>
        <authorList>
            <person name="Ye L."/>
        </authorList>
    </citation>
    <scope>NUCLEOTIDE SEQUENCE [LARGE SCALE GENOMIC DNA]</scope>
    <source>
        <strain evidence="14">zg-Y50</strain>
    </source>
</reference>
<evidence type="ECO:0000256" key="6">
    <source>
        <dbReference type="ARBA" id="ARBA00022723"/>
    </source>
</evidence>
<dbReference type="SMART" id="SM00663">
    <property type="entry name" value="RPOLA_N"/>
    <property type="match status" value="1"/>
</dbReference>
<dbReference type="CDD" id="cd02655">
    <property type="entry name" value="RNAP_beta'_C"/>
    <property type="match status" value="1"/>
</dbReference>
<keyword evidence="5 9" id="KW-0548">Nucleotidyltransferase</keyword>
<protein>
    <recommendedName>
        <fullName evidence="9">DNA-directed RNA polymerase subunit beta'</fullName>
        <shortName evidence="9">RNAP subunit beta'</shortName>
        <ecNumber evidence="9">2.7.7.6</ecNumber>
    </recommendedName>
    <alternativeName>
        <fullName evidence="9">RNA polymerase subunit beta'</fullName>
    </alternativeName>
    <alternativeName>
        <fullName evidence="9">Transcriptase subunit beta'</fullName>
    </alternativeName>
</protein>
<sequence>MNFFDQIKIGLATADDIRNWSFGEVKKPETINYRTLKPERDGLFCEKIFGPTRDWECYCGKYKRVRFKGIICERCGVEVTRSKVRRERMGHIELAAPVTHIWYFKGVPSRLGYLLDLAPKDLEKVIYFAAYMITSVDEDARHRDLDSLEAKIRQEIDQIENRKNDAINSRAVKLEEDTAALEAEDAKAAELRKVRDAAEREMGQLRDRHDREIARIQEVWDRFKNLKVQDLEGDELLFREMQYRFGKYFDGYMGAAAIQKRLQDFDLVAEAESLREIIATGKGQRKTRALKRLKVVSAFMGSENNPAGMVLDAVPVIPPELRPMVQLDGGRFATSDLNDLYRRVINRNNRLKRLLDLGAPEIIVNNEKRMLQEAVDSLFDNGRRGRPVTGPGNRPLKSISDMLKGKQGRFRQNLLGKRVDYSGRSVIVVGPQLKLHQCGLPKQMALELFKPFVMKRLVDLNHAQNIKSAKRMVERARPVVWDVLEEVITEHPVLLNRAPTLHRLGIQAFEPQLIEGKAIQIHPLVCSAFNADFDGDQMAVHLPLSAEAQAEARVLMLSTNNILKPSDGRPVTMPTQDMIIGLYFLTLDRDGHVGEGRAFSSTSEATMAFERGEITLQSKVKIRIDGEIRETTLGRAIFNETLPADYPFVNFQVGKKELGVIVNDLAERYSKVDVAVALDNLKDAGFHWATRSGVTISMDDVVSPQDKVEILEKYEGQAAKVQQQFDRGLITEDERRQELIEIWTQATAEVASTMEELFKASGDNPIWMMVNSGARGNMMQLRQIAAMRGLVANPKGEIIPRPIKANYREGLSVVEYFIATHGARKGLADTALRTADSGYLTRRLVDVSQDVIIREEDCGTERGLPKTIATRLDDGTLVAAENVETSAYARNAAVDIVHPETGEVLVGAGEDLGDVEIHHLIASGVESIKVRTVLTCDAKTGTCAKCYGRSLATGKLVDIGEAVGTIAAQSIGEPGTQLTMRTFHTGGVAGDDITHGLPRVVELFEARQPKGKAPITEAAGRVTIDDSDKGRKLVVTPDNGGEPVEYPVTKRARLLIQDNDTVEVGQQLTHGTPDPQEVLRILGVRRAQEHLVDEVQEVYRSQGVAIHDKHIEIIVRQMLRRVTVIEQGDARLIPGDLADRAVFEEENRRVVAEGGTPASGRPVLMGITKASLAVESWLSAASFQETTRVLTEAAIQGKSDSLRGLKENIIIGKLIPAGTGLERYRNIRVEPTEEARQNAYAVTGYDSFDYQFGASDAAPVALDDYDFSFDN</sequence>
<dbReference type="NCBIfam" id="TIGR02386">
    <property type="entry name" value="rpoC_TIGR"/>
    <property type="match status" value="1"/>
</dbReference>
<comment type="catalytic activity">
    <reaction evidence="8 9 10">
        <text>RNA(n) + a ribonucleoside 5'-triphosphate = RNA(n+1) + diphosphate</text>
        <dbReference type="Rhea" id="RHEA:21248"/>
        <dbReference type="Rhea" id="RHEA-COMP:14527"/>
        <dbReference type="Rhea" id="RHEA-COMP:17342"/>
        <dbReference type="ChEBI" id="CHEBI:33019"/>
        <dbReference type="ChEBI" id="CHEBI:61557"/>
        <dbReference type="ChEBI" id="CHEBI:140395"/>
        <dbReference type="EC" id="2.7.7.6"/>
    </reaction>
</comment>
<dbReference type="EMBL" id="CP101990">
    <property type="protein sequence ID" value="UUI68950.1"/>
    <property type="molecule type" value="Genomic_DNA"/>
</dbReference>
<dbReference type="Pfam" id="PF04997">
    <property type="entry name" value="RNA_pol_Rpb1_1"/>
    <property type="match status" value="1"/>
</dbReference>
<dbReference type="InterPro" id="IPR006592">
    <property type="entry name" value="RNA_pol_N"/>
</dbReference>
<evidence type="ECO:0000256" key="3">
    <source>
        <dbReference type="ARBA" id="ARBA00022478"/>
    </source>
</evidence>
<feature type="binding site" evidence="9">
    <location>
        <position position="946"/>
    </location>
    <ligand>
        <name>Zn(2+)</name>
        <dbReference type="ChEBI" id="CHEBI:29105"/>
        <label>2</label>
    </ligand>
</feature>
<keyword evidence="7 9" id="KW-0804">Transcription</keyword>
<gene>
    <name evidence="9" type="primary">rpoC</name>
    <name evidence="13" type="ORF">NP095_02250</name>
</gene>
<comment type="function">
    <text evidence="1 9 10">DNA-dependent RNA polymerase catalyzes the transcription of DNA into RNA using the four ribonucleoside triphosphates as substrates.</text>
</comment>
<keyword evidence="11" id="KW-0175">Coiled coil</keyword>
<evidence type="ECO:0000256" key="4">
    <source>
        <dbReference type="ARBA" id="ARBA00022679"/>
    </source>
</evidence>
<dbReference type="HAMAP" id="MF_01322">
    <property type="entry name" value="RNApol_bact_RpoC"/>
    <property type="match status" value="1"/>
</dbReference>
<feature type="domain" description="RNA polymerase N-terminal" evidence="12">
    <location>
        <begin position="307"/>
        <end position="586"/>
    </location>
</feature>
<evidence type="ECO:0000256" key="10">
    <source>
        <dbReference type="RuleBase" id="RU004279"/>
    </source>
</evidence>
<dbReference type="InterPro" id="IPR038120">
    <property type="entry name" value="Rpb1_funnel_sf"/>
</dbReference>
<dbReference type="SUPFAM" id="SSF64484">
    <property type="entry name" value="beta and beta-prime subunits of DNA dependent RNA-polymerase"/>
    <property type="match status" value="1"/>
</dbReference>
<dbReference type="InterPro" id="IPR007081">
    <property type="entry name" value="RNA_pol_Rpb1_5"/>
</dbReference>
<keyword evidence="3 9" id="KW-0240">DNA-directed RNA polymerase</keyword>
<evidence type="ECO:0000256" key="11">
    <source>
        <dbReference type="SAM" id="Coils"/>
    </source>
</evidence>
<dbReference type="Pfam" id="PF00623">
    <property type="entry name" value="RNA_pol_Rpb1_2"/>
    <property type="match status" value="2"/>
</dbReference>
<dbReference type="Gene3D" id="1.10.132.30">
    <property type="match status" value="1"/>
</dbReference>
<feature type="coiled-coil region" evidence="11">
    <location>
        <begin position="142"/>
        <end position="215"/>
    </location>
</feature>
<feature type="binding site" evidence="9">
    <location>
        <position position="858"/>
    </location>
    <ligand>
        <name>Zn(2+)</name>
        <dbReference type="ChEBI" id="CHEBI:29105"/>
        <label>2</label>
    </ligand>
</feature>
<evidence type="ECO:0000313" key="14">
    <source>
        <dbReference type="Proteomes" id="UP001315860"/>
    </source>
</evidence>
<dbReference type="Proteomes" id="UP001315860">
    <property type="component" value="Chromosome"/>
</dbReference>
<comment type="cofactor">
    <cofactor evidence="9">
        <name>Zn(2+)</name>
        <dbReference type="ChEBI" id="CHEBI:29105"/>
    </cofactor>
    <text evidence="9">Binds 2 Zn(2+) ions per subunit.</text>
</comment>
<feature type="binding site" evidence="9">
    <location>
        <position position="534"/>
    </location>
    <ligand>
        <name>Mg(2+)</name>
        <dbReference type="ChEBI" id="CHEBI:18420"/>
    </ligand>
</feature>
<dbReference type="Gene3D" id="4.10.860.120">
    <property type="entry name" value="RNA polymerase II, clamp domain"/>
    <property type="match status" value="1"/>
</dbReference>
<keyword evidence="6 9" id="KW-0479">Metal-binding</keyword>
<dbReference type="InterPro" id="IPR007066">
    <property type="entry name" value="RNA_pol_Rpb1_3"/>
</dbReference>
<feature type="binding site" evidence="9">
    <location>
        <position position="936"/>
    </location>
    <ligand>
        <name>Zn(2+)</name>
        <dbReference type="ChEBI" id="CHEBI:29105"/>
        <label>2</label>
    </ligand>
</feature>
<dbReference type="NCBIfam" id="NF011498">
    <property type="entry name" value="PRK14906.1"/>
    <property type="match status" value="1"/>
</dbReference>
<dbReference type="Gene3D" id="2.40.50.100">
    <property type="match status" value="1"/>
</dbReference>
<dbReference type="Gene3D" id="1.10.40.90">
    <property type="match status" value="1"/>
</dbReference>
<keyword evidence="14" id="KW-1185">Reference proteome</keyword>
<feature type="binding site" evidence="9">
    <location>
        <position position="943"/>
    </location>
    <ligand>
        <name>Zn(2+)</name>
        <dbReference type="ChEBI" id="CHEBI:29105"/>
        <label>2</label>
    </ligand>
</feature>
<feature type="binding site" evidence="9">
    <location>
        <position position="75"/>
    </location>
    <ligand>
        <name>Zn(2+)</name>
        <dbReference type="ChEBI" id="CHEBI:29105"/>
        <label>1</label>
    </ligand>
</feature>
<feature type="binding site" evidence="9">
    <location>
        <position position="57"/>
    </location>
    <ligand>
        <name>Zn(2+)</name>
        <dbReference type="ChEBI" id="CHEBI:29105"/>
        <label>1</label>
    </ligand>
</feature>
<evidence type="ECO:0000256" key="9">
    <source>
        <dbReference type="HAMAP-Rule" id="MF_01322"/>
    </source>
</evidence>
<feature type="binding site" evidence="9">
    <location>
        <position position="59"/>
    </location>
    <ligand>
        <name>Zn(2+)</name>
        <dbReference type="ChEBI" id="CHEBI:29105"/>
        <label>1</label>
    </ligand>
</feature>
<dbReference type="InterPro" id="IPR042102">
    <property type="entry name" value="RNA_pol_Rpb1_3_sf"/>
</dbReference>
<dbReference type="PANTHER" id="PTHR19376">
    <property type="entry name" value="DNA-DIRECTED RNA POLYMERASE"/>
    <property type="match status" value="1"/>
</dbReference>
<evidence type="ECO:0000256" key="2">
    <source>
        <dbReference type="ARBA" id="ARBA00006460"/>
    </source>
</evidence>
<evidence type="ECO:0000259" key="12">
    <source>
        <dbReference type="SMART" id="SM00663"/>
    </source>
</evidence>
<evidence type="ECO:0000256" key="1">
    <source>
        <dbReference type="ARBA" id="ARBA00004026"/>
    </source>
</evidence>
<dbReference type="Pfam" id="PF05000">
    <property type="entry name" value="RNA_pol_Rpb1_4"/>
    <property type="match status" value="1"/>
</dbReference>
<dbReference type="Gene3D" id="2.40.40.20">
    <property type="match status" value="1"/>
</dbReference>
<dbReference type="Gene3D" id="1.10.150.390">
    <property type="match status" value="1"/>
</dbReference>
<keyword evidence="4 9" id="KW-0808">Transferase</keyword>
<dbReference type="Gene3D" id="1.10.274.100">
    <property type="entry name" value="RNA polymerase Rpb1, domain 3"/>
    <property type="match status" value="2"/>
</dbReference>
<organism evidence="13 14">
    <name type="scientific">Aeromicrobium duanguangcaii</name>
    <dbReference type="NCBI Taxonomy" id="2968086"/>
    <lineage>
        <taxon>Bacteria</taxon>
        <taxon>Bacillati</taxon>
        <taxon>Actinomycetota</taxon>
        <taxon>Actinomycetes</taxon>
        <taxon>Propionibacteriales</taxon>
        <taxon>Nocardioidaceae</taxon>
        <taxon>Aeromicrobium</taxon>
    </lineage>
</organism>
<accession>A0ABY5KIX3</accession>
<dbReference type="PANTHER" id="PTHR19376:SF54">
    <property type="entry name" value="DNA-DIRECTED RNA POLYMERASE SUBUNIT BETA"/>
    <property type="match status" value="1"/>
</dbReference>
<evidence type="ECO:0000256" key="5">
    <source>
        <dbReference type="ARBA" id="ARBA00022695"/>
    </source>
</evidence>
<dbReference type="InterPro" id="IPR007083">
    <property type="entry name" value="RNA_pol_Rpb1_4"/>
</dbReference>
<dbReference type="InterPro" id="IPR000722">
    <property type="entry name" value="RNA_pol_asu"/>
</dbReference>
<keyword evidence="9" id="KW-0460">Magnesium</keyword>
<dbReference type="Pfam" id="PF04998">
    <property type="entry name" value="RNA_pol_Rpb1_5"/>
    <property type="match status" value="1"/>
</dbReference>
<evidence type="ECO:0000313" key="13">
    <source>
        <dbReference type="EMBL" id="UUI68950.1"/>
    </source>
</evidence>